<feature type="active site" description="Charge relay system" evidence="14">
    <location>
        <position position="238"/>
    </location>
</feature>
<reference evidence="18 19" key="1">
    <citation type="submission" date="2018-05" db="EMBL/GenBank/DDBJ databases">
        <title>Genomic Encyclopedia of Type Strains, Phase IV (KMG-IV): sequencing the most valuable type-strain genomes for metagenomic binning, comparative biology and taxonomic classification.</title>
        <authorList>
            <person name="Goeker M."/>
        </authorList>
    </citation>
    <scope>NUCLEOTIDE SEQUENCE [LARGE SCALE GENOMIC DNA]</scope>
    <source>
        <strain evidence="18 19">DSM 3183</strain>
    </source>
</reference>
<gene>
    <name evidence="18" type="ORF">C7451_107135</name>
</gene>
<evidence type="ECO:0000256" key="15">
    <source>
        <dbReference type="PIRSR" id="PIRSR611782-2"/>
    </source>
</evidence>
<comment type="subcellular location">
    <subcellularLocation>
        <location evidence="2">Periplasm</location>
    </subcellularLocation>
</comment>
<name>A0A2V3V076_9SPHN</name>
<dbReference type="InterPro" id="IPR036034">
    <property type="entry name" value="PDZ_sf"/>
</dbReference>
<feature type="binding site" evidence="15">
    <location>
        <position position="163"/>
    </location>
    <ligand>
        <name>substrate</name>
    </ligand>
</feature>
<evidence type="ECO:0000259" key="17">
    <source>
        <dbReference type="PROSITE" id="PS50106"/>
    </source>
</evidence>
<organism evidence="18 19">
    <name type="scientific">Blastomonas natatoria</name>
    <dbReference type="NCBI Taxonomy" id="34015"/>
    <lineage>
        <taxon>Bacteria</taxon>
        <taxon>Pseudomonadati</taxon>
        <taxon>Pseudomonadota</taxon>
        <taxon>Alphaproteobacteria</taxon>
        <taxon>Sphingomonadales</taxon>
        <taxon>Sphingomonadaceae</taxon>
        <taxon>Blastomonas</taxon>
    </lineage>
</organism>
<dbReference type="InterPro" id="IPR001940">
    <property type="entry name" value="Peptidase_S1C"/>
</dbReference>
<evidence type="ECO:0000256" key="5">
    <source>
        <dbReference type="ARBA" id="ARBA00013958"/>
    </source>
</evidence>
<evidence type="ECO:0000256" key="4">
    <source>
        <dbReference type="ARBA" id="ARBA00013035"/>
    </source>
</evidence>
<protein>
    <recommendedName>
        <fullName evidence="5">Probable periplasmic serine endoprotease DegP-like</fullName>
        <ecNumber evidence="4">3.4.21.107</ecNumber>
    </recommendedName>
    <alternativeName>
        <fullName evidence="13">Protease Do</fullName>
    </alternativeName>
</protein>
<dbReference type="SUPFAM" id="SSF50494">
    <property type="entry name" value="Trypsin-like serine proteases"/>
    <property type="match status" value="1"/>
</dbReference>
<evidence type="ECO:0000313" key="19">
    <source>
        <dbReference type="Proteomes" id="UP000248014"/>
    </source>
</evidence>
<keyword evidence="16" id="KW-0812">Transmembrane</keyword>
<evidence type="ECO:0000256" key="14">
    <source>
        <dbReference type="PIRSR" id="PIRSR611782-1"/>
    </source>
</evidence>
<comment type="similarity">
    <text evidence="3">Belongs to the peptidase S1C family.</text>
</comment>
<evidence type="ECO:0000256" key="3">
    <source>
        <dbReference type="ARBA" id="ARBA00010541"/>
    </source>
</evidence>
<dbReference type="NCBIfam" id="TIGR02037">
    <property type="entry name" value="degP_htrA_DO"/>
    <property type="match status" value="1"/>
</dbReference>
<dbReference type="Pfam" id="PF13180">
    <property type="entry name" value="PDZ_2"/>
    <property type="match status" value="2"/>
</dbReference>
<dbReference type="PRINTS" id="PR00834">
    <property type="entry name" value="PROTEASES2C"/>
</dbReference>
<proteinExistence type="inferred from homology"/>
<feature type="binding site" evidence="15">
    <location>
        <position position="128"/>
    </location>
    <ligand>
        <name>substrate</name>
    </ligand>
</feature>
<dbReference type="GO" id="GO:0004252">
    <property type="term" value="F:serine-type endopeptidase activity"/>
    <property type="evidence" value="ECO:0007669"/>
    <property type="project" value="InterPro"/>
</dbReference>
<keyword evidence="12" id="KW-0346">Stress response</keyword>
<dbReference type="EC" id="3.4.21.107" evidence="4"/>
<dbReference type="InterPro" id="IPR011782">
    <property type="entry name" value="Pept_S1C_Do"/>
</dbReference>
<keyword evidence="7" id="KW-0732">Signal</keyword>
<keyword evidence="16" id="KW-0472">Membrane</keyword>
<evidence type="ECO:0000256" key="8">
    <source>
        <dbReference type="ARBA" id="ARBA00022737"/>
    </source>
</evidence>
<dbReference type="Proteomes" id="UP000248014">
    <property type="component" value="Unassembled WGS sequence"/>
</dbReference>
<dbReference type="PROSITE" id="PS50106">
    <property type="entry name" value="PDZ"/>
    <property type="match status" value="2"/>
</dbReference>
<dbReference type="SMART" id="SM00228">
    <property type="entry name" value="PDZ"/>
    <property type="match status" value="2"/>
</dbReference>
<dbReference type="InterPro" id="IPR001478">
    <property type="entry name" value="PDZ"/>
</dbReference>
<dbReference type="InterPro" id="IPR009003">
    <property type="entry name" value="Peptidase_S1_PA"/>
</dbReference>
<feature type="active site" description="Charge relay system" evidence="14">
    <location>
        <position position="163"/>
    </location>
</feature>
<feature type="binding site" evidence="15">
    <location>
        <begin position="236"/>
        <end position="238"/>
    </location>
    <ligand>
        <name>substrate</name>
    </ligand>
</feature>
<dbReference type="Gene3D" id="2.30.42.10">
    <property type="match status" value="2"/>
</dbReference>
<comment type="caution">
    <text evidence="18">The sequence shown here is derived from an EMBL/GenBank/DDBJ whole genome shotgun (WGS) entry which is preliminary data.</text>
</comment>
<dbReference type="Pfam" id="PF13365">
    <property type="entry name" value="Trypsin_2"/>
    <property type="match status" value="1"/>
</dbReference>
<dbReference type="AlphaFoldDB" id="A0A2V3V076"/>
<evidence type="ECO:0000256" key="11">
    <source>
        <dbReference type="ARBA" id="ARBA00022825"/>
    </source>
</evidence>
<keyword evidence="10" id="KW-0378">Hydrolase</keyword>
<accession>A0A2V3V076</accession>
<evidence type="ECO:0000313" key="18">
    <source>
        <dbReference type="EMBL" id="PXW75166.1"/>
    </source>
</evidence>
<evidence type="ECO:0000256" key="1">
    <source>
        <dbReference type="ARBA" id="ARBA00001772"/>
    </source>
</evidence>
<feature type="domain" description="PDZ" evidence="17">
    <location>
        <begin position="409"/>
        <end position="502"/>
    </location>
</feature>
<evidence type="ECO:0000256" key="9">
    <source>
        <dbReference type="ARBA" id="ARBA00022764"/>
    </source>
</evidence>
<dbReference type="SUPFAM" id="SSF50156">
    <property type="entry name" value="PDZ domain-like"/>
    <property type="match status" value="2"/>
</dbReference>
<dbReference type="GO" id="GO:0006508">
    <property type="term" value="P:proteolysis"/>
    <property type="evidence" value="ECO:0007669"/>
    <property type="project" value="UniProtKB-KW"/>
</dbReference>
<evidence type="ECO:0000256" key="7">
    <source>
        <dbReference type="ARBA" id="ARBA00022729"/>
    </source>
</evidence>
<dbReference type="PANTHER" id="PTHR22939:SF130">
    <property type="entry name" value="PERIPLASMIC SERINE ENDOPROTEASE DEGP-LIKE-RELATED"/>
    <property type="match status" value="1"/>
</dbReference>
<dbReference type="Gene3D" id="2.40.10.120">
    <property type="match status" value="1"/>
</dbReference>
<keyword evidence="6 18" id="KW-0645">Protease</keyword>
<keyword evidence="8" id="KW-0677">Repeat</keyword>
<evidence type="ECO:0000256" key="12">
    <source>
        <dbReference type="ARBA" id="ARBA00023016"/>
    </source>
</evidence>
<evidence type="ECO:0000256" key="16">
    <source>
        <dbReference type="SAM" id="Phobius"/>
    </source>
</evidence>
<keyword evidence="16" id="KW-1133">Transmembrane helix</keyword>
<feature type="transmembrane region" description="Helical" evidence="16">
    <location>
        <begin position="12"/>
        <end position="31"/>
    </location>
</feature>
<comment type="catalytic activity">
    <reaction evidence="1">
        <text>Acts on substrates that are at least partially unfolded. The cleavage site P1 residue is normally between a pair of hydrophobic residues, such as Val-|-Val.</text>
        <dbReference type="EC" id="3.4.21.107"/>
    </reaction>
</comment>
<evidence type="ECO:0000256" key="6">
    <source>
        <dbReference type="ARBA" id="ARBA00022670"/>
    </source>
</evidence>
<keyword evidence="19" id="KW-1185">Reference proteome</keyword>
<keyword evidence="9" id="KW-0574">Periplasm</keyword>
<dbReference type="PANTHER" id="PTHR22939">
    <property type="entry name" value="SERINE PROTEASE FAMILY S1C HTRA-RELATED"/>
    <property type="match status" value="1"/>
</dbReference>
<evidence type="ECO:0000256" key="2">
    <source>
        <dbReference type="ARBA" id="ARBA00004418"/>
    </source>
</evidence>
<feature type="active site" description="Charge relay system" evidence="14">
    <location>
        <position position="128"/>
    </location>
</feature>
<keyword evidence="11" id="KW-0720">Serine protease</keyword>
<dbReference type="EMBL" id="QJJM01000007">
    <property type="protein sequence ID" value="PXW75166.1"/>
    <property type="molecule type" value="Genomic_DNA"/>
</dbReference>
<sequence length="516" mass="53883">MINEEDLYVRYAYAVTSALLLGGSAIVLATGQPLGAQVAQNDQSAMLAAAPRPGAPMSFADLTEQLQPAVVNISTRQRVRVPNNPFAGTPFGGLFGAPEGGGGGTREAQSLGSGFIISADGYVVTNNHVIAAEGNASVESITVTMPDGTEYPARLIGRDPQSDLAVLKISGTKPFPFVRFGDSTKTRVGDWIIAIGNPFGLGGTVTSGIISAVYRNTGQGGAYDRYLQTDAAINRGNSGGPMFDLNGNVIGINNAIISPTGGSVGIGFAIPAEVAAPIVEKLRSGSAIERGYLGIGINPLTDDLAASLGLPKRRGEFVQRVEPGEAAEKAGIKAGDVVVSVDGKDVTPDQTLSYIVANTAPGKRIPVVVVRNGERLTLNATVGRRPSEEELAAQTFNPEAAEDFSDQDEQDSEQATRQALGMAVTELTPQIARQIGVPPEVKGVVVAAVDPSGDAATKGIRRGDVILSINNRPVTTSAEVDRVIAEARAANREAVLLRVQRRTGQPQFLPVRLRSK</sequence>
<evidence type="ECO:0000256" key="13">
    <source>
        <dbReference type="ARBA" id="ARBA00032850"/>
    </source>
</evidence>
<evidence type="ECO:0000256" key="10">
    <source>
        <dbReference type="ARBA" id="ARBA00022801"/>
    </source>
</evidence>
<feature type="domain" description="PDZ" evidence="17">
    <location>
        <begin position="289"/>
        <end position="355"/>
    </location>
</feature>